<evidence type="ECO:0000313" key="2">
    <source>
        <dbReference type="EMBL" id="KDR17041.1"/>
    </source>
</evidence>
<name>A0A067R210_ZOONE</name>
<organism evidence="2 3">
    <name type="scientific">Zootermopsis nevadensis</name>
    <name type="common">Dampwood termite</name>
    <dbReference type="NCBI Taxonomy" id="136037"/>
    <lineage>
        <taxon>Eukaryota</taxon>
        <taxon>Metazoa</taxon>
        <taxon>Ecdysozoa</taxon>
        <taxon>Arthropoda</taxon>
        <taxon>Hexapoda</taxon>
        <taxon>Insecta</taxon>
        <taxon>Pterygota</taxon>
        <taxon>Neoptera</taxon>
        <taxon>Polyneoptera</taxon>
        <taxon>Dictyoptera</taxon>
        <taxon>Blattodea</taxon>
        <taxon>Blattoidea</taxon>
        <taxon>Termitoidae</taxon>
        <taxon>Termopsidae</taxon>
        <taxon>Zootermopsis</taxon>
    </lineage>
</organism>
<proteinExistence type="predicted"/>
<accession>A0A067R210</accession>
<dbReference type="Proteomes" id="UP000027135">
    <property type="component" value="Unassembled WGS sequence"/>
</dbReference>
<gene>
    <name evidence="2" type="ORF">L798_09042</name>
</gene>
<sequence>MSLTFDSGSASLTREPGLDIFHHTCIADSARDTPPTDEFGSMEPEPNQTRTWMDHFKCIQSGQVKVSLLLHQILMPAKLTFPVIRFATFFVLLTSNIPKLHCVTLY</sequence>
<evidence type="ECO:0000256" key="1">
    <source>
        <dbReference type="SAM" id="MobiDB-lite"/>
    </source>
</evidence>
<dbReference type="InParanoid" id="A0A067R210"/>
<evidence type="ECO:0000313" key="3">
    <source>
        <dbReference type="Proteomes" id="UP000027135"/>
    </source>
</evidence>
<dbReference type="EMBL" id="KK852759">
    <property type="protein sequence ID" value="KDR17041.1"/>
    <property type="molecule type" value="Genomic_DNA"/>
</dbReference>
<protein>
    <submittedName>
        <fullName evidence="2">Uncharacterized protein</fullName>
    </submittedName>
</protein>
<keyword evidence="3" id="KW-1185">Reference proteome</keyword>
<dbReference type="AlphaFoldDB" id="A0A067R210"/>
<feature type="region of interest" description="Disordered" evidence="1">
    <location>
        <begin position="28"/>
        <end position="47"/>
    </location>
</feature>
<reference evidence="2 3" key="1">
    <citation type="journal article" date="2014" name="Nat. Commun.">
        <title>Molecular traces of alternative social organization in a termite genome.</title>
        <authorList>
            <person name="Terrapon N."/>
            <person name="Li C."/>
            <person name="Robertson H.M."/>
            <person name="Ji L."/>
            <person name="Meng X."/>
            <person name="Booth W."/>
            <person name="Chen Z."/>
            <person name="Childers C.P."/>
            <person name="Glastad K.M."/>
            <person name="Gokhale K."/>
            <person name="Gowin J."/>
            <person name="Gronenberg W."/>
            <person name="Hermansen R.A."/>
            <person name="Hu H."/>
            <person name="Hunt B.G."/>
            <person name="Huylmans A.K."/>
            <person name="Khalil S.M."/>
            <person name="Mitchell R.D."/>
            <person name="Munoz-Torres M.C."/>
            <person name="Mustard J.A."/>
            <person name="Pan H."/>
            <person name="Reese J.T."/>
            <person name="Scharf M.E."/>
            <person name="Sun F."/>
            <person name="Vogel H."/>
            <person name="Xiao J."/>
            <person name="Yang W."/>
            <person name="Yang Z."/>
            <person name="Yang Z."/>
            <person name="Zhou J."/>
            <person name="Zhu J."/>
            <person name="Brent C.S."/>
            <person name="Elsik C.G."/>
            <person name="Goodisman M.A."/>
            <person name="Liberles D.A."/>
            <person name="Roe R.M."/>
            <person name="Vargo E.L."/>
            <person name="Vilcinskas A."/>
            <person name="Wang J."/>
            <person name="Bornberg-Bauer E."/>
            <person name="Korb J."/>
            <person name="Zhang G."/>
            <person name="Liebig J."/>
        </authorList>
    </citation>
    <scope>NUCLEOTIDE SEQUENCE [LARGE SCALE GENOMIC DNA]</scope>
    <source>
        <tissue evidence="2">Whole organism</tissue>
    </source>
</reference>